<dbReference type="GO" id="GO:0008137">
    <property type="term" value="F:NADH dehydrogenase (ubiquinone) activity"/>
    <property type="evidence" value="ECO:0007669"/>
    <property type="project" value="InterPro"/>
</dbReference>
<dbReference type="GO" id="GO:0016020">
    <property type="term" value="C:membrane"/>
    <property type="evidence" value="ECO:0007669"/>
    <property type="project" value="UniProtKB-SubCell"/>
</dbReference>
<dbReference type="GeneID" id="4178019"/>
<protein>
    <submittedName>
        <fullName evidence="9">NADH dehydrogenase subunit 2</fullName>
        <ecNumber evidence="9">1.6.5.3</ecNumber>
    </submittedName>
</protein>
<evidence type="ECO:0000256" key="4">
    <source>
        <dbReference type="ARBA" id="ARBA00022989"/>
    </source>
</evidence>
<evidence type="ECO:0000256" key="7">
    <source>
        <dbReference type="SAM" id="Phobius"/>
    </source>
</evidence>
<keyword evidence="2 7" id="KW-0812">Transmembrane</keyword>
<evidence type="ECO:0000256" key="6">
    <source>
        <dbReference type="ARBA" id="ARBA00023136"/>
    </source>
</evidence>
<gene>
    <name evidence="9" type="primary">nad2</name>
</gene>
<feature type="transmembrane region" description="Helical" evidence="7">
    <location>
        <begin position="211"/>
        <end position="232"/>
    </location>
</feature>
<geneLocation type="mitochondrion" evidence="9"/>
<sequence length="496" mass="55413">MNFISLFANDFQAVFPELFLVTATIVLLVYGIVLSTSNRYDYPILIGNVSWLAIFSLGFAFLLLISDPFKNSILFYNSLLIDPFASFLKGLIILCSICAILMSLDYLKQKSFHAFEYVILILFSTCSMLIMVSAYDFLSMYLAIELQSLCFYVLAASKRSSEFSTEAGLKYFILSAFASGIILFGCSMIYGLTGITNFGELVIFFTGNAAIPFHLSSGILLGILFISVGLLFKLTAAPFHMWAPDVYEGSPTPVTAFFAIVPKLAILGLFIRFLLFSCYDLMNVCQSIIIFCSLASMMIGALAALSQKRIKRMLAFSSIGHIGYILMGFACGTIDGMQSLLLYMVIYSFMTIGAFAVVLSLQHQSPSMKYIEDFTMLGKMNPIIAVTMSMILFSMAGIPPLAGFFAKYYIFLAAIESGWYWLATIGVLTSVISCFYYIRIMKIMYFEKRKGWIYTQGVDREKSVILAMTLFFLCFFFFVPSPLLVMTHKIALAFCV</sequence>
<accession>Q9TCC0</accession>
<feature type="transmembrane region" description="Helical" evidence="7">
    <location>
        <begin position="287"/>
        <end position="306"/>
    </location>
</feature>
<evidence type="ECO:0000256" key="5">
    <source>
        <dbReference type="ARBA" id="ARBA00023027"/>
    </source>
</evidence>
<feature type="transmembrane region" description="Helical" evidence="7">
    <location>
        <begin position="253"/>
        <end position="275"/>
    </location>
</feature>
<keyword evidence="6 7" id="KW-0472">Membrane</keyword>
<feature type="transmembrane region" description="Helical" evidence="7">
    <location>
        <begin position="418"/>
        <end position="438"/>
    </location>
</feature>
<dbReference type="PANTHER" id="PTHR22773">
    <property type="entry name" value="NADH DEHYDROGENASE"/>
    <property type="match status" value="1"/>
</dbReference>
<organism evidence="9">
    <name type="scientific">Nephroselmis olivacea</name>
    <name type="common">Green alga</name>
    <dbReference type="NCBI Taxonomy" id="31312"/>
    <lineage>
        <taxon>Eukaryota</taxon>
        <taxon>Viridiplantae</taxon>
        <taxon>Chlorophyta</taxon>
        <taxon>Nephroselmidophyceae</taxon>
        <taxon>Nephroselmidales</taxon>
        <taxon>Nephroselmidaceae</taxon>
        <taxon>Nephroselmis</taxon>
    </lineage>
</organism>
<evidence type="ECO:0000259" key="8">
    <source>
        <dbReference type="Pfam" id="PF00361"/>
    </source>
</evidence>
<feature type="transmembrane region" description="Helical" evidence="7">
    <location>
        <begin position="382"/>
        <end position="406"/>
    </location>
</feature>
<dbReference type="InterPro" id="IPR001750">
    <property type="entry name" value="ND/Mrp_TM"/>
</dbReference>
<evidence type="ECO:0000256" key="1">
    <source>
        <dbReference type="ARBA" id="ARBA00004141"/>
    </source>
</evidence>
<comment type="subcellular location">
    <subcellularLocation>
        <location evidence="1">Membrane</location>
        <topology evidence="1">Multi-pass membrane protein</topology>
    </subcellularLocation>
</comment>
<feature type="transmembrane region" description="Helical" evidence="7">
    <location>
        <begin position="86"/>
        <end position="107"/>
    </location>
</feature>
<feature type="transmembrane region" description="Helical" evidence="7">
    <location>
        <begin position="13"/>
        <end position="33"/>
    </location>
</feature>
<proteinExistence type="inferred from homology"/>
<keyword evidence="9" id="KW-0496">Mitochondrion</keyword>
<evidence type="ECO:0000313" key="9">
    <source>
        <dbReference type="EMBL" id="AAF03177.1"/>
    </source>
</evidence>
<keyword evidence="3" id="KW-1278">Translocase</keyword>
<feature type="domain" description="NADH:quinone oxidoreductase/Mrp antiporter transmembrane" evidence="8">
    <location>
        <begin position="134"/>
        <end position="433"/>
    </location>
</feature>
<evidence type="ECO:0000256" key="2">
    <source>
        <dbReference type="ARBA" id="ARBA00022692"/>
    </source>
</evidence>
<dbReference type="EC" id="1.6.5.3" evidence="9"/>
<feature type="transmembrane region" description="Helical" evidence="7">
    <location>
        <begin position="340"/>
        <end position="361"/>
    </location>
</feature>
<feature type="transmembrane region" description="Helical" evidence="7">
    <location>
        <begin position="114"/>
        <end position="132"/>
    </location>
</feature>
<feature type="transmembrane region" description="Helical" evidence="7">
    <location>
        <begin position="313"/>
        <end position="334"/>
    </location>
</feature>
<feature type="transmembrane region" description="Helical" evidence="7">
    <location>
        <begin position="464"/>
        <end position="484"/>
    </location>
</feature>
<dbReference type="Pfam" id="PF00361">
    <property type="entry name" value="Proton_antipo_M"/>
    <property type="match status" value="1"/>
</dbReference>
<dbReference type="EMBL" id="AF110138">
    <property type="protein sequence ID" value="AAF03177.1"/>
    <property type="molecule type" value="Genomic_DNA"/>
</dbReference>
<keyword evidence="4 7" id="KW-1133">Transmembrane helix</keyword>
<dbReference type="GO" id="GO:0042773">
    <property type="term" value="P:ATP synthesis coupled electron transport"/>
    <property type="evidence" value="ECO:0007669"/>
    <property type="project" value="InterPro"/>
</dbReference>
<feature type="transmembrane region" description="Helical" evidence="7">
    <location>
        <begin position="169"/>
        <end position="191"/>
    </location>
</feature>
<keyword evidence="5" id="KW-0520">NAD</keyword>
<dbReference type="NCBIfam" id="TIGR01770">
    <property type="entry name" value="NDH_I_N"/>
    <property type="match status" value="1"/>
</dbReference>
<dbReference type="HAMAP" id="MF_00445">
    <property type="entry name" value="NDH1_NuoN_1"/>
    <property type="match status" value="1"/>
</dbReference>
<feature type="transmembrane region" description="Helical" evidence="7">
    <location>
        <begin position="45"/>
        <end position="66"/>
    </location>
</feature>
<dbReference type="AlphaFoldDB" id="Q9TCC0"/>
<dbReference type="RefSeq" id="YP_665650.1">
    <property type="nucleotide sequence ID" value="NC_008239.1"/>
</dbReference>
<keyword evidence="9" id="KW-0560">Oxidoreductase</keyword>
<dbReference type="GO" id="GO:0016491">
    <property type="term" value="F:oxidoreductase activity"/>
    <property type="evidence" value="ECO:0007669"/>
    <property type="project" value="UniProtKB-KW"/>
</dbReference>
<name>Q9TCC0_NEPOL</name>
<dbReference type="InterPro" id="IPR010096">
    <property type="entry name" value="NADH-Q_OxRdtase_suN/2"/>
</dbReference>
<dbReference type="PRINTS" id="PR01434">
    <property type="entry name" value="NADHDHGNASE5"/>
</dbReference>
<reference evidence="9" key="1">
    <citation type="journal article" date="1999" name="Plant Cell">
        <title>The complete mitochondrial DNA sequences of Nephroselmis olivacea and Pedinomonas minor: two radically different evolutionary patterns within the green algae.</title>
        <authorList>
            <person name="Turmel M."/>
            <person name="Lemieux C."/>
            <person name="Burger G."/>
            <person name="Lang B.F."/>
            <person name="Otis C."/>
            <person name="Plante I."/>
            <person name="Gray M.W."/>
        </authorList>
    </citation>
    <scope>NUCLEOTIDE SEQUENCE</scope>
    <source>
        <strain evidence="9">NIES-484</strain>
    </source>
</reference>
<feature type="transmembrane region" description="Helical" evidence="7">
    <location>
        <begin position="138"/>
        <end position="157"/>
    </location>
</feature>
<evidence type="ECO:0000256" key="3">
    <source>
        <dbReference type="ARBA" id="ARBA00022967"/>
    </source>
</evidence>